<dbReference type="EC" id="2.3.1.179" evidence="3 11"/>
<dbReference type="GO" id="GO:0006633">
    <property type="term" value="P:fatty acid biosynthetic process"/>
    <property type="evidence" value="ECO:0007669"/>
    <property type="project" value="UniProtKB-UniRule"/>
</dbReference>
<dbReference type="OrthoDB" id="292158at2"/>
<dbReference type="Pfam" id="PF02801">
    <property type="entry name" value="Ketoacyl-synt_C"/>
    <property type="match status" value="1"/>
</dbReference>
<sequence length="426" mass="44532">MTVSPDPTPAAPSGGAARRVVITGIGVVTSLACDVELFWKRLTAGESGIHDLRIMDTSRYKVHFGGDIPDFDVTEHVEPKEAKRLDRFTQFAVHAGAQAVSDSGIDFSTLDPRRCGVILGSGIGGLNEIEEQIERMLNKGPDRVSPFTVPKMMVNAAGGNISIRYGLKGPNFAVATACASATNAMGDAVRSIRSGETDLVITGGSEAAITRMGLAAFQNMKALSTRNDDPIRASRPFDLDRDGFVLAEGAGLLVFEELEMAQARGARIYAEVLGYGTTSDAGHITAPDPDGNGAAEAMRLAIADSGRSADTIDYINAHGTSTPLGDKAETRAIKAVLGENASKVSISSTKGALGHSLGASGGIEAVILCKTIQTGVIAPTINLDSPDPECDLDYVPLTAREQQVDLAMSNSFGFGGHNACVVLGRL</sequence>
<dbReference type="InterPro" id="IPR018201">
    <property type="entry name" value="Ketoacyl_synth_AS"/>
</dbReference>
<dbReference type="Proteomes" id="UP000316213">
    <property type="component" value="Unassembled WGS sequence"/>
</dbReference>
<evidence type="ECO:0000256" key="10">
    <source>
        <dbReference type="ARBA" id="ARBA00023315"/>
    </source>
</evidence>
<keyword evidence="16" id="KW-1185">Reference proteome</keyword>
<dbReference type="RefSeq" id="WP_146578916.1">
    <property type="nucleotide sequence ID" value="NZ_SJPM01000007.1"/>
</dbReference>
<protein>
    <recommendedName>
        <fullName evidence="4 11">3-oxoacyl-[acyl-carrier-protein] synthase 2</fullName>
        <ecNumber evidence="3 11">2.3.1.179</ecNumber>
    </recommendedName>
</protein>
<dbReference type="InterPro" id="IPR014031">
    <property type="entry name" value="Ketoacyl_synth_C"/>
</dbReference>
<dbReference type="NCBIfam" id="NF005589">
    <property type="entry name" value="PRK07314.1"/>
    <property type="match status" value="1"/>
</dbReference>
<evidence type="ECO:0000256" key="3">
    <source>
        <dbReference type="ARBA" id="ARBA00012356"/>
    </source>
</evidence>
<evidence type="ECO:0000256" key="4">
    <source>
        <dbReference type="ARBA" id="ARBA00014657"/>
    </source>
</evidence>
<keyword evidence="6 11" id="KW-0808">Transferase</keyword>
<comment type="catalytic activity">
    <reaction evidence="11">
        <text>(9Z)-hexadecenoyl-[ACP] + malonyl-[ACP] + H(+) = 3-oxo-(11Z)-octadecenoyl-[ACP] + holo-[ACP] + CO2</text>
        <dbReference type="Rhea" id="RHEA:55040"/>
        <dbReference type="Rhea" id="RHEA-COMP:9623"/>
        <dbReference type="Rhea" id="RHEA-COMP:9685"/>
        <dbReference type="Rhea" id="RHEA-COMP:10800"/>
        <dbReference type="Rhea" id="RHEA-COMP:14074"/>
        <dbReference type="ChEBI" id="CHEBI:15378"/>
        <dbReference type="ChEBI" id="CHEBI:16526"/>
        <dbReference type="ChEBI" id="CHEBI:64479"/>
        <dbReference type="ChEBI" id="CHEBI:78449"/>
        <dbReference type="ChEBI" id="CHEBI:83989"/>
        <dbReference type="ChEBI" id="CHEBI:138538"/>
        <dbReference type="EC" id="2.3.1.179"/>
    </reaction>
</comment>
<comment type="caution">
    <text evidence="15">The sequence shown here is derived from an EMBL/GenBank/DDBJ whole genome shotgun (WGS) entry which is preliminary data.</text>
</comment>
<name>A0A5C6A4X0_9BACT</name>
<dbReference type="InterPro" id="IPR020841">
    <property type="entry name" value="PKS_Beta-ketoAc_synthase_dom"/>
</dbReference>
<feature type="domain" description="Ketosynthase family 3 (KS3)" evidence="14">
    <location>
        <begin position="17"/>
        <end position="425"/>
    </location>
</feature>
<evidence type="ECO:0000256" key="12">
    <source>
        <dbReference type="PIRSR" id="PIRSR000447-1"/>
    </source>
</evidence>
<dbReference type="PANTHER" id="PTHR11712">
    <property type="entry name" value="POLYKETIDE SYNTHASE-RELATED"/>
    <property type="match status" value="1"/>
</dbReference>
<evidence type="ECO:0000259" key="14">
    <source>
        <dbReference type="PROSITE" id="PS52004"/>
    </source>
</evidence>
<comment type="function">
    <text evidence="11">Involved in the type II fatty acid elongation cycle. Catalyzes the elongation of a wide range of acyl-ACP by the addition of two carbons from malonyl-ACP to an acyl acceptor. Can efficiently catalyze the conversion of palmitoleoyl-ACP (cis-hexadec-9-enoyl-ACP) to cis-vaccenoyl-ACP (cis-octadec-11-enoyl-ACP), an essential step in the thermal regulation of fatty acid composition.</text>
</comment>
<evidence type="ECO:0000256" key="9">
    <source>
        <dbReference type="ARBA" id="ARBA00023160"/>
    </source>
</evidence>
<keyword evidence="8" id="KW-0443">Lipid metabolism</keyword>
<dbReference type="EMBL" id="SJPM01000007">
    <property type="protein sequence ID" value="TWT94964.1"/>
    <property type="molecule type" value="Genomic_DNA"/>
</dbReference>
<evidence type="ECO:0000256" key="1">
    <source>
        <dbReference type="ARBA" id="ARBA00005194"/>
    </source>
</evidence>
<dbReference type="SUPFAM" id="SSF53901">
    <property type="entry name" value="Thiolase-like"/>
    <property type="match status" value="2"/>
</dbReference>
<dbReference type="CDD" id="cd00834">
    <property type="entry name" value="KAS_I_II"/>
    <property type="match status" value="1"/>
</dbReference>
<dbReference type="UniPathway" id="UPA00094"/>
<evidence type="ECO:0000256" key="6">
    <source>
        <dbReference type="ARBA" id="ARBA00022679"/>
    </source>
</evidence>
<dbReference type="FunFam" id="3.40.47.10:FF:000009">
    <property type="entry name" value="3-oxoacyl-[acyl-carrier-protein] synthase 2"/>
    <property type="match status" value="1"/>
</dbReference>
<dbReference type="AlphaFoldDB" id="A0A5C6A4X0"/>
<comment type="pathway">
    <text evidence="1 11">Lipid metabolism; fatty acid biosynthesis.</text>
</comment>
<reference evidence="15 16" key="1">
    <citation type="submission" date="2019-02" db="EMBL/GenBank/DDBJ databases">
        <title>Deep-cultivation of Planctomycetes and their phenomic and genomic characterization uncovers novel biology.</title>
        <authorList>
            <person name="Wiegand S."/>
            <person name="Jogler M."/>
            <person name="Boedeker C."/>
            <person name="Pinto D."/>
            <person name="Vollmers J."/>
            <person name="Rivas-Marin E."/>
            <person name="Kohn T."/>
            <person name="Peeters S.H."/>
            <person name="Heuer A."/>
            <person name="Rast P."/>
            <person name="Oberbeckmann S."/>
            <person name="Bunk B."/>
            <person name="Jeske O."/>
            <person name="Meyerdierks A."/>
            <person name="Storesund J.E."/>
            <person name="Kallscheuer N."/>
            <person name="Luecker S."/>
            <person name="Lage O.M."/>
            <person name="Pohl T."/>
            <person name="Merkel B.J."/>
            <person name="Hornburger P."/>
            <person name="Mueller R.-W."/>
            <person name="Bruemmer F."/>
            <person name="Labrenz M."/>
            <person name="Spormann A.M."/>
            <person name="Op Den Camp H."/>
            <person name="Overmann J."/>
            <person name="Amann R."/>
            <person name="Jetten M.S.M."/>
            <person name="Mascher T."/>
            <person name="Medema M.H."/>
            <person name="Devos D.P."/>
            <person name="Kaster A.-K."/>
            <person name="Ovreas L."/>
            <person name="Rohde M."/>
            <person name="Galperin M.Y."/>
            <person name="Jogler C."/>
        </authorList>
    </citation>
    <scope>NUCLEOTIDE SEQUENCE [LARGE SCALE GENOMIC DNA]</scope>
    <source>
        <strain evidence="15 16">Pla100</strain>
    </source>
</reference>
<accession>A0A5C6A4X0</accession>
<comment type="catalytic activity">
    <reaction evidence="11">
        <text>a fatty acyl-[ACP] + malonyl-[ACP] + H(+) = a 3-oxoacyl-[ACP] + holo-[ACP] + CO2</text>
        <dbReference type="Rhea" id="RHEA:22836"/>
        <dbReference type="Rhea" id="RHEA-COMP:9623"/>
        <dbReference type="Rhea" id="RHEA-COMP:9685"/>
        <dbReference type="Rhea" id="RHEA-COMP:9916"/>
        <dbReference type="Rhea" id="RHEA-COMP:14125"/>
        <dbReference type="ChEBI" id="CHEBI:15378"/>
        <dbReference type="ChEBI" id="CHEBI:16526"/>
        <dbReference type="ChEBI" id="CHEBI:64479"/>
        <dbReference type="ChEBI" id="CHEBI:78449"/>
        <dbReference type="ChEBI" id="CHEBI:78776"/>
        <dbReference type="ChEBI" id="CHEBI:138651"/>
    </reaction>
</comment>
<evidence type="ECO:0000256" key="8">
    <source>
        <dbReference type="ARBA" id="ARBA00023098"/>
    </source>
</evidence>
<dbReference type="PANTHER" id="PTHR11712:SF336">
    <property type="entry name" value="3-OXOACYL-[ACYL-CARRIER-PROTEIN] SYNTHASE, MITOCHONDRIAL"/>
    <property type="match status" value="1"/>
</dbReference>
<dbReference type="Gene3D" id="3.40.47.10">
    <property type="match status" value="2"/>
</dbReference>
<keyword evidence="9 11" id="KW-0275">Fatty acid biosynthesis</keyword>
<dbReference type="GO" id="GO:0004315">
    <property type="term" value="F:3-oxoacyl-[acyl-carrier-protein] synthase activity"/>
    <property type="evidence" value="ECO:0007669"/>
    <property type="project" value="UniProtKB-UniRule"/>
</dbReference>
<dbReference type="SMART" id="SM00825">
    <property type="entry name" value="PKS_KS"/>
    <property type="match status" value="1"/>
</dbReference>
<dbReference type="InterPro" id="IPR014030">
    <property type="entry name" value="Ketoacyl_synth_N"/>
</dbReference>
<dbReference type="InterPro" id="IPR017568">
    <property type="entry name" value="3-oxoacyl-ACP_synth-2"/>
</dbReference>
<evidence type="ECO:0000256" key="13">
    <source>
        <dbReference type="RuleBase" id="RU003694"/>
    </source>
</evidence>
<evidence type="ECO:0000256" key="2">
    <source>
        <dbReference type="ARBA" id="ARBA00008467"/>
    </source>
</evidence>
<evidence type="ECO:0000256" key="5">
    <source>
        <dbReference type="ARBA" id="ARBA00022516"/>
    </source>
</evidence>
<evidence type="ECO:0000313" key="16">
    <source>
        <dbReference type="Proteomes" id="UP000316213"/>
    </source>
</evidence>
<dbReference type="InterPro" id="IPR000794">
    <property type="entry name" value="Beta-ketoacyl_synthase"/>
</dbReference>
<keyword evidence="10 11" id="KW-0012">Acyltransferase</keyword>
<feature type="active site" description="For beta-ketoacyl synthase activity" evidence="12">
    <location>
        <position position="178"/>
    </location>
</feature>
<dbReference type="Pfam" id="PF00109">
    <property type="entry name" value="ketoacyl-synt"/>
    <property type="match status" value="1"/>
</dbReference>
<gene>
    <name evidence="15" type="primary">fabF_2</name>
    <name evidence="15" type="ORF">Pla100_35430</name>
</gene>
<dbReference type="InterPro" id="IPR016039">
    <property type="entry name" value="Thiolase-like"/>
</dbReference>
<dbReference type="PIRSF" id="PIRSF000447">
    <property type="entry name" value="KAS_II"/>
    <property type="match status" value="1"/>
</dbReference>
<dbReference type="PROSITE" id="PS52004">
    <property type="entry name" value="KS3_2"/>
    <property type="match status" value="1"/>
</dbReference>
<dbReference type="NCBIfam" id="NF004970">
    <property type="entry name" value="PRK06333.1"/>
    <property type="match status" value="1"/>
</dbReference>
<proteinExistence type="inferred from homology"/>
<dbReference type="PROSITE" id="PS00606">
    <property type="entry name" value="KS3_1"/>
    <property type="match status" value="1"/>
</dbReference>
<evidence type="ECO:0000256" key="11">
    <source>
        <dbReference type="PIRNR" id="PIRNR000447"/>
    </source>
</evidence>
<dbReference type="GO" id="GO:0005829">
    <property type="term" value="C:cytosol"/>
    <property type="evidence" value="ECO:0007669"/>
    <property type="project" value="TreeGrafter"/>
</dbReference>
<keyword evidence="5 11" id="KW-0444">Lipid biosynthesis</keyword>
<evidence type="ECO:0000313" key="15">
    <source>
        <dbReference type="EMBL" id="TWT94964.1"/>
    </source>
</evidence>
<organism evidence="15 16">
    <name type="scientific">Neorhodopirellula pilleata</name>
    <dbReference type="NCBI Taxonomy" id="2714738"/>
    <lineage>
        <taxon>Bacteria</taxon>
        <taxon>Pseudomonadati</taxon>
        <taxon>Planctomycetota</taxon>
        <taxon>Planctomycetia</taxon>
        <taxon>Pirellulales</taxon>
        <taxon>Pirellulaceae</taxon>
        <taxon>Neorhodopirellula</taxon>
    </lineage>
</organism>
<comment type="similarity">
    <text evidence="2 11 13">Belongs to the thiolase-like superfamily. Beta-ketoacyl-ACP synthases family.</text>
</comment>
<dbReference type="NCBIfam" id="TIGR03150">
    <property type="entry name" value="fabF"/>
    <property type="match status" value="1"/>
</dbReference>
<keyword evidence="7" id="KW-0276">Fatty acid metabolism</keyword>
<evidence type="ECO:0000256" key="7">
    <source>
        <dbReference type="ARBA" id="ARBA00022832"/>
    </source>
</evidence>